<reference evidence="1 2" key="1">
    <citation type="submission" date="2018-11" db="EMBL/GenBank/DDBJ databases">
        <title>Sequencing the genomes of 1000 actinobacteria strains.</title>
        <authorList>
            <person name="Klenk H.-P."/>
        </authorList>
    </citation>
    <scope>NUCLEOTIDE SEQUENCE [LARGE SCALE GENOMIC DNA]</scope>
    <source>
        <strain evidence="1 2">DSM 44254</strain>
    </source>
</reference>
<dbReference type="PANTHER" id="PTHR34613">
    <property type="entry name" value="SLL0800 PROTEIN"/>
    <property type="match status" value="1"/>
</dbReference>
<keyword evidence="2" id="KW-1185">Reference proteome</keyword>
<dbReference type="OrthoDB" id="3207839at2"/>
<protein>
    <submittedName>
        <fullName evidence="1">Uncharacterized protein</fullName>
    </submittedName>
</protein>
<dbReference type="EMBL" id="RJKE01000001">
    <property type="protein sequence ID" value="ROO89090.1"/>
    <property type="molecule type" value="Genomic_DNA"/>
</dbReference>
<proteinExistence type="predicted"/>
<dbReference type="Proteomes" id="UP000272400">
    <property type="component" value="Unassembled WGS sequence"/>
</dbReference>
<sequence length="296" mass="32580">MPSPRHDSLNSIFRRRPELALEILHDLCGAAIDSTVLARVESNDFNTRPSDDFTPDTVIVAGPPQSPTLGVIVEIQYEKSERKRRQLARYAMQLCLLLDRPAHVLVIAPTRSAAVFYETPLVTILPGYTFRPHVVGSETIPVIADPAEAAAHIDLSALSVMAHGAGNRKVVTAFMAAIESIPREKGNSYTEHCWNISPLPVRKIMEEIMKTNEWPAFSPFAREHFGKGRAEGHAEGEVDGLARSILLVLDSRGLAVDGQVRARIEECREAEVLEKWLMRAATASVADEVFADDPLG</sequence>
<dbReference type="AlphaFoldDB" id="A0A3N1D6D8"/>
<organism evidence="1 2">
    <name type="scientific">Actinocorallia herbida</name>
    <dbReference type="NCBI Taxonomy" id="58109"/>
    <lineage>
        <taxon>Bacteria</taxon>
        <taxon>Bacillati</taxon>
        <taxon>Actinomycetota</taxon>
        <taxon>Actinomycetes</taxon>
        <taxon>Streptosporangiales</taxon>
        <taxon>Thermomonosporaceae</taxon>
        <taxon>Actinocorallia</taxon>
    </lineage>
</organism>
<dbReference type="RefSeq" id="WP_123668242.1">
    <property type="nucleotide sequence ID" value="NZ_RJKE01000001.1"/>
</dbReference>
<accession>A0A3N1D6D8</accession>
<dbReference type="PANTHER" id="PTHR34613:SF1">
    <property type="entry name" value="SLL6017 PROTEIN"/>
    <property type="match status" value="1"/>
</dbReference>
<evidence type="ECO:0000313" key="2">
    <source>
        <dbReference type="Proteomes" id="UP000272400"/>
    </source>
</evidence>
<name>A0A3N1D6D8_9ACTN</name>
<gene>
    <name evidence="1" type="ORF">EDD29_6777</name>
</gene>
<comment type="caution">
    <text evidence="1">The sequence shown here is derived from an EMBL/GenBank/DDBJ whole genome shotgun (WGS) entry which is preliminary data.</text>
</comment>
<evidence type="ECO:0000313" key="1">
    <source>
        <dbReference type="EMBL" id="ROO89090.1"/>
    </source>
</evidence>